<protein>
    <recommendedName>
        <fullName evidence="4">Four helix bundle protein</fullName>
    </recommendedName>
</protein>
<reference evidence="2 3" key="1">
    <citation type="submission" date="2015-10" db="EMBL/GenBank/DDBJ databases">
        <title>Metagenome-Assembled Genomes uncover a global brackish microbiome.</title>
        <authorList>
            <person name="Hugerth L.W."/>
            <person name="Larsson J."/>
            <person name="Alneberg J."/>
            <person name="Lindh M.V."/>
            <person name="Legrand C."/>
            <person name="Pinhassi J."/>
            <person name="Andersson A.F."/>
        </authorList>
    </citation>
    <scope>NUCLEOTIDE SEQUENCE [LARGE SCALE GENOMIC DNA]</scope>
    <source>
        <strain evidence="2">BACL18 MAG-120507-bin52</strain>
    </source>
</reference>
<gene>
    <name evidence="2" type="ORF">ABR82_08970</name>
</gene>
<sequence length="150" mass="16230">MKTTTPDTRWKSQDRNTASSPRGGGAAQEERKGPDLSDRLLSFTSNLLGLAGSLPEDRAGGHLAEELLRSGTAAYFRHGEAEGSPSAKEFAEKFRACLTELRVSRRALQLLAKAGLPCDGQAVRTALEEVDILIRIFFSSIRTLENKAAA</sequence>
<dbReference type="NCBIfam" id="TIGR02436">
    <property type="entry name" value="four helix bundle protein"/>
    <property type="match status" value="1"/>
</dbReference>
<dbReference type="AlphaFoldDB" id="A0A0R2RJB2"/>
<dbReference type="InterPro" id="IPR012657">
    <property type="entry name" value="23S_rRNA-intervening_sequence"/>
</dbReference>
<feature type="region of interest" description="Disordered" evidence="1">
    <location>
        <begin position="1"/>
        <end position="35"/>
    </location>
</feature>
<dbReference type="Proteomes" id="UP000051269">
    <property type="component" value="Unassembled WGS sequence"/>
</dbReference>
<evidence type="ECO:0000313" key="2">
    <source>
        <dbReference type="EMBL" id="KRO62534.1"/>
    </source>
</evidence>
<dbReference type="Gene3D" id="1.20.1440.60">
    <property type="entry name" value="23S rRNA-intervening sequence"/>
    <property type="match status" value="1"/>
</dbReference>
<dbReference type="SUPFAM" id="SSF158446">
    <property type="entry name" value="IVS-encoded protein-like"/>
    <property type="match status" value="1"/>
</dbReference>
<organism evidence="2 3">
    <name type="scientific">Verrucomicrobia subdivision 6 bacterium BACL9 MAG-120507-bin52</name>
    <dbReference type="NCBI Taxonomy" id="1655590"/>
    <lineage>
        <taxon>Bacteria</taxon>
        <taxon>Pseudomonadati</taxon>
        <taxon>Verrucomicrobiota</taxon>
        <taxon>Verrucomicrobiia</taxon>
        <taxon>Verrucomicrobiales</taxon>
        <taxon>Verrucomicrobia subdivision 6</taxon>
    </lineage>
</organism>
<name>A0A0R2RJB2_9BACT</name>
<evidence type="ECO:0000256" key="1">
    <source>
        <dbReference type="SAM" id="MobiDB-lite"/>
    </source>
</evidence>
<dbReference type="InterPro" id="IPR036583">
    <property type="entry name" value="23S_rRNA_IVS_sf"/>
</dbReference>
<comment type="caution">
    <text evidence="2">The sequence shown here is derived from an EMBL/GenBank/DDBJ whole genome shotgun (WGS) entry which is preliminary data.</text>
</comment>
<proteinExistence type="predicted"/>
<evidence type="ECO:0008006" key="4">
    <source>
        <dbReference type="Google" id="ProtNLM"/>
    </source>
</evidence>
<evidence type="ECO:0000313" key="3">
    <source>
        <dbReference type="Proteomes" id="UP000051269"/>
    </source>
</evidence>
<accession>A0A0R2RJB2</accession>
<dbReference type="EMBL" id="LIBO01000063">
    <property type="protein sequence ID" value="KRO62534.1"/>
    <property type="molecule type" value="Genomic_DNA"/>
</dbReference>